<accession>A0AAD7EFP6</accession>
<name>A0AAD7EFP6_9AGAR</name>
<comment type="caution">
    <text evidence="2">The sequence shown here is derived from an EMBL/GenBank/DDBJ whole genome shotgun (WGS) entry which is preliminary data.</text>
</comment>
<organism evidence="2 3">
    <name type="scientific">Mycena albidolilacea</name>
    <dbReference type="NCBI Taxonomy" id="1033008"/>
    <lineage>
        <taxon>Eukaryota</taxon>
        <taxon>Fungi</taxon>
        <taxon>Dikarya</taxon>
        <taxon>Basidiomycota</taxon>
        <taxon>Agaricomycotina</taxon>
        <taxon>Agaricomycetes</taxon>
        <taxon>Agaricomycetidae</taxon>
        <taxon>Agaricales</taxon>
        <taxon>Marasmiineae</taxon>
        <taxon>Mycenaceae</taxon>
        <taxon>Mycena</taxon>
    </lineage>
</organism>
<feature type="region of interest" description="Disordered" evidence="1">
    <location>
        <begin position="269"/>
        <end position="292"/>
    </location>
</feature>
<evidence type="ECO:0000256" key="1">
    <source>
        <dbReference type="SAM" id="MobiDB-lite"/>
    </source>
</evidence>
<dbReference type="AlphaFoldDB" id="A0AAD7EFP6"/>
<evidence type="ECO:0000313" key="2">
    <source>
        <dbReference type="EMBL" id="KAJ7318245.1"/>
    </source>
</evidence>
<feature type="compositionally biased region" description="Basic and acidic residues" evidence="1">
    <location>
        <begin position="104"/>
        <end position="118"/>
    </location>
</feature>
<proteinExistence type="predicted"/>
<sequence>MYTGCHRIKTTVVVMAEAEKRTRHAARGARRCKKLAKSNAQWEKDAREEECIQIKTGRAREEEWRPSRRRQGWGRRGHRRDGRRRARVQASRQSMHLKRWGVGRKVDRERTAGGETPRRTCKQRRTQLEGQGRGEGGREECFLTIFPTDKRGNFIRMHCDESVCVGELIRANGIQKFKGAGLGVQAKHALEPMGCREEGRQRKDGRWGERRGAEVYMQATPYAAGGTGEGGGREGGVLLDNIPNGQKRQFYALRRDVCVCGGINTSKRNSERAPGMRYGGARSVADKGQDSGESQPCMLFGTGDGTGESKGLGLYDGDIAQTERSAGKGSDYRTKAFCSRWIVWRKLVLHDECIVQHQRVSLDPHSHLLSSALPPLRVFSLSSLELLFCAAPSLRKISTINLLAANSVRCFRRAVLFNLLASQRGCLREGAGVGMAVCVATELSAHDEGVHHLRLQQDPPPYQK</sequence>
<keyword evidence="3" id="KW-1185">Reference proteome</keyword>
<evidence type="ECO:0000313" key="3">
    <source>
        <dbReference type="Proteomes" id="UP001218218"/>
    </source>
</evidence>
<reference evidence="2" key="1">
    <citation type="submission" date="2023-03" db="EMBL/GenBank/DDBJ databases">
        <title>Massive genome expansion in bonnet fungi (Mycena s.s.) driven by repeated elements and novel gene families across ecological guilds.</title>
        <authorList>
            <consortium name="Lawrence Berkeley National Laboratory"/>
            <person name="Harder C.B."/>
            <person name="Miyauchi S."/>
            <person name="Viragh M."/>
            <person name="Kuo A."/>
            <person name="Thoen E."/>
            <person name="Andreopoulos B."/>
            <person name="Lu D."/>
            <person name="Skrede I."/>
            <person name="Drula E."/>
            <person name="Henrissat B."/>
            <person name="Morin E."/>
            <person name="Kohler A."/>
            <person name="Barry K."/>
            <person name="LaButti K."/>
            <person name="Morin E."/>
            <person name="Salamov A."/>
            <person name="Lipzen A."/>
            <person name="Mereny Z."/>
            <person name="Hegedus B."/>
            <person name="Baldrian P."/>
            <person name="Stursova M."/>
            <person name="Weitz H."/>
            <person name="Taylor A."/>
            <person name="Grigoriev I.V."/>
            <person name="Nagy L.G."/>
            <person name="Martin F."/>
            <person name="Kauserud H."/>
        </authorList>
    </citation>
    <scope>NUCLEOTIDE SEQUENCE</scope>
    <source>
        <strain evidence="2">CBHHK002</strain>
    </source>
</reference>
<feature type="compositionally biased region" description="Basic residues" evidence="1">
    <location>
        <begin position="67"/>
        <end position="87"/>
    </location>
</feature>
<protein>
    <submittedName>
        <fullName evidence="2">Uncharacterized protein</fullName>
    </submittedName>
</protein>
<gene>
    <name evidence="2" type="ORF">DFH08DRAFT_820238</name>
</gene>
<feature type="region of interest" description="Disordered" evidence="1">
    <location>
        <begin position="58"/>
        <end position="136"/>
    </location>
</feature>
<dbReference type="EMBL" id="JARIHO010000059">
    <property type="protein sequence ID" value="KAJ7318245.1"/>
    <property type="molecule type" value="Genomic_DNA"/>
</dbReference>
<dbReference type="Proteomes" id="UP001218218">
    <property type="component" value="Unassembled WGS sequence"/>
</dbReference>